<evidence type="ECO:0000259" key="12">
    <source>
        <dbReference type="PROSITE" id="PS50850"/>
    </source>
</evidence>
<evidence type="ECO:0000313" key="13">
    <source>
        <dbReference type="Ensembl" id="ENSPMAP00000009947.1"/>
    </source>
</evidence>
<dbReference type="SUPFAM" id="SSF103473">
    <property type="entry name" value="MFS general substrate transporter"/>
    <property type="match status" value="1"/>
</dbReference>
<dbReference type="PROSITE" id="PS50850">
    <property type="entry name" value="MFS"/>
    <property type="match status" value="1"/>
</dbReference>
<dbReference type="PANTHER" id="PTHR11360">
    <property type="entry name" value="MONOCARBOXYLATE TRANSPORTER"/>
    <property type="match status" value="1"/>
</dbReference>
<feature type="transmembrane region" description="Helical" evidence="11">
    <location>
        <begin position="264"/>
        <end position="283"/>
    </location>
</feature>
<dbReference type="FunFam" id="1.20.1250.20:FF:000030">
    <property type="entry name" value="monocarboxylate transporter 1 isoform X1"/>
    <property type="match status" value="1"/>
</dbReference>
<feature type="transmembrane region" description="Helical" evidence="11">
    <location>
        <begin position="109"/>
        <end position="128"/>
    </location>
</feature>
<keyword evidence="7 11" id="KW-0472">Membrane</keyword>
<evidence type="ECO:0000256" key="5">
    <source>
        <dbReference type="ARBA" id="ARBA00022692"/>
    </source>
</evidence>
<feature type="transmembrane region" description="Helical" evidence="11">
    <location>
        <begin position="44"/>
        <end position="65"/>
    </location>
</feature>
<comment type="catalytic activity">
    <reaction evidence="8">
        <text>4-methyl-2-oxopentanoate(out) + H(+)(out) = 4-methyl-2-oxopentanoate(in) + H(+)(in)</text>
        <dbReference type="Rhea" id="RHEA:71779"/>
        <dbReference type="ChEBI" id="CHEBI:15378"/>
        <dbReference type="ChEBI" id="CHEBI:17865"/>
    </reaction>
</comment>
<evidence type="ECO:0000256" key="1">
    <source>
        <dbReference type="ARBA" id="ARBA00004554"/>
    </source>
</evidence>
<evidence type="ECO:0000256" key="10">
    <source>
        <dbReference type="SAM" id="MobiDB-lite"/>
    </source>
</evidence>
<evidence type="ECO:0000256" key="11">
    <source>
        <dbReference type="SAM" id="Phobius"/>
    </source>
</evidence>
<evidence type="ECO:0000256" key="8">
    <source>
        <dbReference type="ARBA" id="ARBA00034216"/>
    </source>
</evidence>
<feature type="compositionally biased region" description="Low complexity" evidence="10">
    <location>
        <begin position="416"/>
        <end position="427"/>
    </location>
</feature>
<dbReference type="GO" id="GO:0016323">
    <property type="term" value="C:basolateral plasma membrane"/>
    <property type="evidence" value="ECO:0007669"/>
    <property type="project" value="UniProtKB-SubCell"/>
</dbReference>
<organism evidence="13">
    <name type="scientific">Petromyzon marinus</name>
    <name type="common">Sea lamprey</name>
    <dbReference type="NCBI Taxonomy" id="7757"/>
    <lineage>
        <taxon>Eukaryota</taxon>
        <taxon>Metazoa</taxon>
        <taxon>Chordata</taxon>
        <taxon>Craniata</taxon>
        <taxon>Vertebrata</taxon>
        <taxon>Cyclostomata</taxon>
        <taxon>Hyperoartia</taxon>
        <taxon>Petromyzontiformes</taxon>
        <taxon>Petromyzontidae</taxon>
        <taxon>Petromyzon</taxon>
    </lineage>
</organism>
<dbReference type="InterPro" id="IPR050327">
    <property type="entry name" value="Proton-linked_MCT"/>
</dbReference>
<feature type="transmembrane region" description="Helical" evidence="11">
    <location>
        <begin position="354"/>
        <end position="376"/>
    </location>
</feature>
<keyword evidence="5 11" id="KW-0812">Transmembrane</keyword>
<dbReference type="InterPro" id="IPR020846">
    <property type="entry name" value="MFS_dom"/>
</dbReference>
<dbReference type="Gene3D" id="1.20.1250.20">
    <property type="entry name" value="MFS general substrate transporter like domains"/>
    <property type="match status" value="1"/>
</dbReference>
<keyword evidence="4" id="KW-1003">Cell membrane</keyword>
<feature type="transmembrane region" description="Helical" evidence="11">
    <location>
        <begin position="229"/>
        <end position="252"/>
    </location>
</feature>
<accession>S4RXK6</accession>
<dbReference type="Pfam" id="PF07690">
    <property type="entry name" value="MFS_1"/>
    <property type="match status" value="1"/>
</dbReference>
<evidence type="ECO:0000256" key="2">
    <source>
        <dbReference type="ARBA" id="ARBA00006727"/>
    </source>
</evidence>
<comment type="similarity">
    <text evidence="2">Belongs to the major facilitator superfamily. Monocarboxylate porter (TC 2.A.1.13) family.</text>
</comment>
<keyword evidence="6 11" id="KW-1133">Transmembrane helix</keyword>
<protein>
    <recommendedName>
        <fullName evidence="12">Major facilitator superfamily (MFS) profile domain-containing protein</fullName>
    </recommendedName>
</protein>
<dbReference type="InterPro" id="IPR011701">
    <property type="entry name" value="MFS"/>
</dbReference>
<proteinExistence type="inferred from homology"/>
<feature type="region of interest" description="Disordered" evidence="10">
    <location>
        <begin position="399"/>
        <end position="427"/>
    </location>
</feature>
<feature type="transmembrane region" description="Helical" evidence="11">
    <location>
        <begin position="320"/>
        <end position="342"/>
    </location>
</feature>
<evidence type="ECO:0000256" key="6">
    <source>
        <dbReference type="ARBA" id="ARBA00022989"/>
    </source>
</evidence>
<name>S4RXK6_PETMA</name>
<dbReference type="HOGENOM" id="CLU_001265_59_1_1"/>
<feature type="transmembrane region" description="Helical" evidence="11">
    <location>
        <begin position="289"/>
        <end position="308"/>
    </location>
</feature>
<feature type="transmembrane region" description="Helical" evidence="11">
    <location>
        <begin position="77"/>
        <end position="97"/>
    </location>
</feature>
<reference evidence="13" key="1">
    <citation type="submission" date="2025-08" db="UniProtKB">
        <authorList>
            <consortium name="Ensembl"/>
        </authorList>
    </citation>
    <scope>IDENTIFICATION</scope>
</reference>
<sequence>VLWCTGPISSILVNRFGSRPVVIIGGMLAGLGMIISSFCTSIVQLYICVGVIGGFGLALNLQPALTILGRYFDKRRPMAIGLAMAGSPVVLSSLAPFNQVLFDAFGWRGSFLILAGILFNCCLAGSLMRPIGPKKGSAPAARISVLGLSGSNPSAHCELINRDTKSEGSKAAEPEPGILATISRLLDLTLFRHRGFLIYLAGNVLLFFGLFAPLIFLAPYAKHMGVDQYSAAFLLSILALVDMVTRPLTGILGNLKLVRPRIQYLFSFSLIFNGFCHLMGPMATDYGGLVIYAIFFGIAFGMVSAMLFETLMDLVGAARFSSAVGLVTIIESCPVLLGPPIGGMLVDVTGEYKYMFYVSGAILCVAGIFLFIANFINYRLLDREREAAERGTELAEAASFLNGPGSAEGARGGPPGSEAGAAGPVPL</sequence>
<dbReference type="AlphaFoldDB" id="S4RXK6"/>
<comment type="catalytic activity">
    <reaction evidence="9">
        <text>3-methyl-2-oxobutanoate(out) + H(+)(out) = 3-methyl-2-oxobutanoate(in) + H(+)(in)</text>
        <dbReference type="Rhea" id="RHEA:71783"/>
        <dbReference type="ChEBI" id="CHEBI:11851"/>
        <dbReference type="ChEBI" id="CHEBI:15378"/>
    </reaction>
</comment>
<evidence type="ECO:0000256" key="7">
    <source>
        <dbReference type="ARBA" id="ARBA00023136"/>
    </source>
</evidence>
<evidence type="ECO:0000256" key="9">
    <source>
        <dbReference type="ARBA" id="ARBA00034218"/>
    </source>
</evidence>
<dbReference type="PANTHER" id="PTHR11360:SF313">
    <property type="entry name" value="MONOCARBOXYLATE TRANSPORTER 13-LIKE ISOFORM X1"/>
    <property type="match status" value="1"/>
</dbReference>
<dbReference type="GeneTree" id="ENSGT00940000157309"/>
<feature type="domain" description="Major facilitator superfamily (MFS) profile" evidence="12">
    <location>
        <begin position="1"/>
        <end position="378"/>
    </location>
</feature>
<dbReference type="InterPro" id="IPR036259">
    <property type="entry name" value="MFS_trans_sf"/>
</dbReference>
<dbReference type="Ensembl" id="ENSPMAT00000009990.1">
    <property type="protein sequence ID" value="ENSPMAP00000009947.1"/>
    <property type="gene ID" value="ENSPMAG00000009036.1"/>
</dbReference>
<feature type="transmembrane region" description="Helical" evidence="11">
    <location>
        <begin position="21"/>
        <end position="38"/>
    </location>
</feature>
<feature type="transmembrane region" description="Helical" evidence="11">
    <location>
        <begin position="196"/>
        <end position="217"/>
    </location>
</feature>
<dbReference type="GO" id="GO:0008028">
    <property type="term" value="F:monocarboxylic acid transmembrane transporter activity"/>
    <property type="evidence" value="ECO:0007669"/>
    <property type="project" value="TreeGrafter"/>
</dbReference>
<evidence type="ECO:0000256" key="4">
    <source>
        <dbReference type="ARBA" id="ARBA00022475"/>
    </source>
</evidence>
<evidence type="ECO:0000256" key="3">
    <source>
        <dbReference type="ARBA" id="ARBA00022448"/>
    </source>
</evidence>
<reference evidence="13" key="2">
    <citation type="submission" date="2025-09" db="UniProtKB">
        <authorList>
            <consortium name="Ensembl"/>
        </authorList>
    </citation>
    <scope>IDENTIFICATION</scope>
</reference>
<keyword evidence="3" id="KW-0813">Transport</keyword>
<comment type="subcellular location">
    <subcellularLocation>
        <location evidence="1">Basolateral cell membrane</location>
        <topology evidence="1">Multi-pass membrane protein</topology>
    </subcellularLocation>
</comment>
<dbReference type="OMA" id="WWISSIC"/>